<dbReference type="GO" id="GO:0005634">
    <property type="term" value="C:nucleus"/>
    <property type="evidence" value="ECO:0007669"/>
    <property type="project" value="TreeGrafter"/>
</dbReference>
<reference evidence="1" key="2">
    <citation type="submission" date="2025-08" db="UniProtKB">
        <authorList>
            <consortium name="Ensembl"/>
        </authorList>
    </citation>
    <scope>IDENTIFICATION</scope>
</reference>
<proteinExistence type="predicted"/>
<dbReference type="PANTHER" id="PTHR34105:SF1">
    <property type="entry name" value="PROLINE-, GLUTAMIC ACID- AND LEUCINE-RICH PROTEIN 1"/>
    <property type="match status" value="1"/>
</dbReference>
<dbReference type="Proteomes" id="UP000694402">
    <property type="component" value="Unassembled WGS sequence"/>
</dbReference>
<sequence length="123" mass="13162">MCSNNTVFHGYGPYNRSYSPRTPSVQLAVGVLQDLLQYSSQLPELAREVGLNSILGILTSLLGLKSECHLAAIEGSTACISLSLWLPEGQTGCLFLSQNGQCQHKSTRGQAQPLSQPIISSGK</sequence>
<keyword evidence="2" id="KW-1185">Reference proteome</keyword>
<dbReference type="AlphaFoldDB" id="A0AAZ3R7R0"/>
<reference evidence="2" key="1">
    <citation type="journal article" date="2018" name="PLoS ONE">
        <title>Chinook salmon (Oncorhynchus tshawytscha) genome and transcriptome.</title>
        <authorList>
            <person name="Christensen K.A."/>
            <person name="Leong J.S."/>
            <person name="Sakhrani D."/>
            <person name="Biagi C.A."/>
            <person name="Minkley D.R."/>
            <person name="Withler R.E."/>
            <person name="Rondeau E.B."/>
            <person name="Koop B.F."/>
            <person name="Devlin R.H."/>
        </authorList>
    </citation>
    <scope>NUCLEOTIDE SEQUENCE [LARGE SCALE GENOMIC DNA]</scope>
</reference>
<dbReference type="GeneTree" id="ENSGT01120000277084"/>
<evidence type="ECO:0000313" key="1">
    <source>
        <dbReference type="Ensembl" id="ENSOTSP00005136164.1"/>
    </source>
</evidence>
<protein>
    <submittedName>
        <fullName evidence="1">Uncharacterized protein</fullName>
    </submittedName>
</protein>
<name>A0AAZ3R7R0_ONCTS</name>
<accession>A0AAZ3R7R0</accession>
<gene>
    <name evidence="1" type="primary">LOC112214520</name>
</gene>
<dbReference type="Ensembl" id="ENSOTST00005137394.1">
    <property type="protein sequence ID" value="ENSOTSP00005136164.1"/>
    <property type="gene ID" value="ENSOTSG00005065513.1"/>
</dbReference>
<evidence type="ECO:0000313" key="2">
    <source>
        <dbReference type="Proteomes" id="UP000694402"/>
    </source>
</evidence>
<reference evidence="1" key="3">
    <citation type="submission" date="2025-09" db="UniProtKB">
        <authorList>
            <consortium name="Ensembl"/>
        </authorList>
    </citation>
    <scope>IDENTIFICATION</scope>
</reference>
<organism evidence="1 2">
    <name type="scientific">Oncorhynchus tshawytscha</name>
    <name type="common">Chinook salmon</name>
    <name type="synonym">Salmo tshawytscha</name>
    <dbReference type="NCBI Taxonomy" id="74940"/>
    <lineage>
        <taxon>Eukaryota</taxon>
        <taxon>Metazoa</taxon>
        <taxon>Chordata</taxon>
        <taxon>Craniata</taxon>
        <taxon>Vertebrata</taxon>
        <taxon>Euteleostomi</taxon>
        <taxon>Actinopterygii</taxon>
        <taxon>Neopterygii</taxon>
        <taxon>Teleostei</taxon>
        <taxon>Protacanthopterygii</taxon>
        <taxon>Salmoniformes</taxon>
        <taxon>Salmonidae</taxon>
        <taxon>Salmoninae</taxon>
        <taxon>Oncorhynchus</taxon>
    </lineage>
</organism>
<dbReference type="PANTHER" id="PTHR34105">
    <property type="entry name" value="PROLINE-, GLUTAMIC ACID- AND LEUCINE-RICH PROTEIN 1"/>
    <property type="match status" value="1"/>
</dbReference>
<dbReference type="GO" id="GO:0006364">
    <property type="term" value="P:rRNA processing"/>
    <property type="evidence" value="ECO:0007669"/>
    <property type="project" value="TreeGrafter"/>
</dbReference>